<feature type="transmembrane region" description="Helical" evidence="1">
    <location>
        <begin position="336"/>
        <end position="353"/>
    </location>
</feature>
<dbReference type="EMBL" id="JBDFQZ010000002">
    <property type="protein sequence ID" value="KAK9748082.1"/>
    <property type="molecule type" value="Genomic_DNA"/>
</dbReference>
<evidence type="ECO:0000313" key="4">
    <source>
        <dbReference type="Proteomes" id="UP001443914"/>
    </source>
</evidence>
<proteinExistence type="predicted"/>
<dbReference type="InterPro" id="IPR025315">
    <property type="entry name" value="DUF4220"/>
</dbReference>
<organism evidence="3 4">
    <name type="scientific">Saponaria officinalis</name>
    <name type="common">Common soapwort</name>
    <name type="synonym">Lychnis saponaria</name>
    <dbReference type="NCBI Taxonomy" id="3572"/>
    <lineage>
        <taxon>Eukaryota</taxon>
        <taxon>Viridiplantae</taxon>
        <taxon>Streptophyta</taxon>
        <taxon>Embryophyta</taxon>
        <taxon>Tracheophyta</taxon>
        <taxon>Spermatophyta</taxon>
        <taxon>Magnoliopsida</taxon>
        <taxon>eudicotyledons</taxon>
        <taxon>Gunneridae</taxon>
        <taxon>Pentapetalae</taxon>
        <taxon>Caryophyllales</taxon>
        <taxon>Caryophyllaceae</taxon>
        <taxon>Caryophylleae</taxon>
        <taxon>Saponaria</taxon>
    </lineage>
</organism>
<keyword evidence="4" id="KW-1185">Reference proteome</keyword>
<accession>A0AAW1MS03</accession>
<protein>
    <recommendedName>
        <fullName evidence="2">DUF4220 domain-containing protein</fullName>
    </recommendedName>
</protein>
<feature type="transmembrane region" description="Helical" evidence="1">
    <location>
        <begin position="61"/>
        <end position="80"/>
    </location>
</feature>
<keyword evidence="1" id="KW-0472">Membrane</keyword>
<sequence length="710" mass="80990">MVVEAPPPPPPPFLPPSEEIREKLVEQQVKIQIVLFITFLIFAMILTLGRLRSRGNSFMKLISTYSFMITAYLISFIPGLMSAPGQSNDLCVFWVAFVAYLAAVTNEISCYTLGDNEDRKKRLIVDYAVVWPLILSSLYKSLAAPEIIVPVVIIFGIVVLKFRERTLALLCATNSSNGFSRVTKIISDFTKYRSHISQIDGSDSSYNKVLVGIKEAQKMRAKQLNKGSRFIDFDPSNPSVITLDKVLDTNETFLVSTKVGKELQNNCISFAMFSTLLAKIAGYDNVDSKIFKGFGNKLPDNSFDLVEKELDFLYDYLFTNYYAIYERGLWKKLRDLFVISLFFWLSIPLFFEYRSQDHNILYVLLWGHVLDTGFTRFVILAILTIEFAQIGVFLTSKWAKVMYTCSYLRNLTPWGTTRSTKSNILQRLIRIACLVPRPRLSFFCFSTFTERKIGQYSMLNCYGEIPITVWLKCWIGSYIDLPRIGQAGSWNINLPSEIQDSILEAINNCRVQHEGKFTNGVCSLEENRVDDDIICTYVKVITVQARVILIWHIATNLFEEDAIKTSPSSYNDNDFQAATVISNYCAYLVAFFPQMLPDHVYTTQCEFDEAVKELQLEMLEDDNEENPNRGLNGISILEQARKLKEKLEQQSNLWKTLAEFWTEMLLFMALSEHGQAIEAHANSLCIGGEFITHLWALLTHAGCSRKPITP</sequence>
<evidence type="ECO:0000259" key="2">
    <source>
        <dbReference type="Pfam" id="PF13968"/>
    </source>
</evidence>
<dbReference type="AlphaFoldDB" id="A0AAW1MS03"/>
<reference evidence="3" key="1">
    <citation type="submission" date="2024-03" db="EMBL/GenBank/DDBJ databases">
        <title>WGS assembly of Saponaria officinalis var. Norfolk2.</title>
        <authorList>
            <person name="Jenkins J."/>
            <person name="Shu S."/>
            <person name="Grimwood J."/>
            <person name="Barry K."/>
            <person name="Goodstein D."/>
            <person name="Schmutz J."/>
            <person name="Leebens-Mack J."/>
            <person name="Osbourn A."/>
        </authorList>
    </citation>
    <scope>NUCLEOTIDE SEQUENCE [LARGE SCALE GENOMIC DNA]</scope>
    <source>
        <strain evidence="3">JIC</strain>
    </source>
</reference>
<feature type="transmembrane region" description="Helical" evidence="1">
    <location>
        <begin position="373"/>
        <end position="394"/>
    </location>
</feature>
<evidence type="ECO:0000313" key="3">
    <source>
        <dbReference type="EMBL" id="KAK9748082.1"/>
    </source>
</evidence>
<keyword evidence="1" id="KW-0812">Transmembrane</keyword>
<gene>
    <name evidence="3" type="ORF">RND81_02G034400</name>
</gene>
<dbReference type="PANTHER" id="PTHR31325">
    <property type="entry name" value="OS01G0798800 PROTEIN-RELATED"/>
    <property type="match status" value="1"/>
</dbReference>
<dbReference type="Proteomes" id="UP001443914">
    <property type="component" value="Unassembled WGS sequence"/>
</dbReference>
<feature type="transmembrane region" description="Helical" evidence="1">
    <location>
        <begin position="147"/>
        <end position="163"/>
    </location>
</feature>
<dbReference type="Pfam" id="PF04578">
    <property type="entry name" value="DUF594"/>
    <property type="match status" value="1"/>
</dbReference>
<dbReference type="InterPro" id="IPR007658">
    <property type="entry name" value="DUF594"/>
</dbReference>
<feature type="transmembrane region" description="Helical" evidence="1">
    <location>
        <begin position="31"/>
        <end position="49"/>
    </location>
</feature>
<feature type="domain" description="DUF4220" evidence="2">
    <location>
        <begin position="68"/>
        <end position="460"/>
    </location>
</feature>
<dbReference type="Pfam" id="PF13968">
    <property type="entry name" value="DUF4220"/>
    <property type="match status" value="1"/>
</dbReference>
<comment type="caution">
    <text evidence="3">The sequence shown here is derived from an EMBL/GenBank/DDBJ whole genome shotgun (WGS) entry which is preliminary data.</text>
</comment>
<evidence type="ECO:0000256" key="1">
    <source>
        <dbReference type="SAM" id="Phobius"/>
    </source>
</evidence>
<keyword evidence="1" id="KW-1133">Transmembrane helix</keyword>
<name>A0AAW1MS03_SAPOF</name>